<dbReference type="GO" id="GO:0046872">
    <property type="term" value="F:metal ion binding"/>
    <property type="evidence" value="ECO:0007669"/>
    <property type="project" value="UniProtKB-KW"/>
</dbReference>
<evidence type="ECO:0000313" key="5">
    <source>
        <dbReference type="Proteomes" id="UP000826195"/>
    </source>
</evidence>
<evidence type="ECO:0000259" key="3">
    <source>
        <dbReference type="Pfam" id="PF13359"/>
    </source>
</evidence>
<evidence type="ECO:0000256" key="1">
    <source>
        <dbReference type="ARBA" id="ARBA00001968"/>
    </source>
</evidence>
<name>A0AAV7IZ14_COTGL</name>
<dbReference type="InterPro" id="IPR027806">
    <property type="entry name" value="HARBI1_dom"/>
</dbReference>
<comment type="cofactor">
    <cofactor evidence="1">
        <name>a divalent metal cation</name>
        <dbReference type="ChEBI" id="CHEBI:60240"/>
    </cofactor>
</comment>
<feature type="domain" description="DDE Tnp4" evidence="3">
    <location>
        <begin position="134"/>
        <end position="203"/>
    </location>
</feature>
<reference evidence="4 5" key="1">
    <citation type="journal article" date="2021" name="J. Hered.">
        <title>A chromosome-level genome assembly of the parasitoid wasp, Cotesia glomerata (Hymenoptera: Braconidae).</title>
        <authorList>
            <person name="Pinto B.J."/>
            <person name="Weis J.J."/>
            <person name="Gamble T."/>
            <person name="Ode P.J."/>
            <person name="Paul R."/>
            <person name="Zaspel J.M."/>
        </authorList>
    </citation>
    <scope>NUCLEOTIDE SEQUENCE [LARGE SCALE GENOMIC DNA]</scope>
    <source>
        <strain evidence="4">CgM1</strain>
    </source>
</reference>
<evidence type="ECO:0000313" key="4">
    <source>
        <dbReference type="EMBL" id="KAH0561129.1"/>
    </source>
</evidence>
<proteinExistence type="predicted"/>
<accession>A0AAV7IZ14</accession>
<evidence type="ECO:0000256" key="2">
    <source>
        <dbReference type="ARBA" id="ARBA00022723"/>
    </source>
</evidence>
<organism evidence="4 5">
    <name type="scientific">Cotesia glomerata</name>
    <name type="common">Lepidopteran parasitic wasp</name>
    <name type="synonym">Apanteles glomeratus</name>
    <dbReference type="NCBI Taxonomy" id="32391"/>
    <lineage>
        <taxon>Eukaryota</taxon>
        <taxon>Metazoa</taxon>
        <taxon>Ecdysozoa</taxon>
        <taxon>Arthropoda</taxon>
        <taxon>Hexapoda</taxon>
        <taxon>Insecta</taxon>
        <taxon>Pterygota</taxon>
        <taxon>Neoptera</taxon>
        <taxon>Endopterygota</taxon>
        <taxon>Hymenoptera</taxon>
        <taxon>Apocrita</taxon>
        <taxon>Ichneumonoidea</taxon>
        <taxon>Braconidae</taxon>
        <taxon>Microgastrinae</taxon>
        <taxon>Cotesia</taxon>
    </lineage>
</organism>
<dbReference type="AlphaFoldDB" id="A0AAV7IZ14"/>
<sequence>MDYTIIGIVLAGTVQNLLESSDDDSSDDEDLVYCFGNRDDQNIIPRIENYVETTVFRMTDETFKSHFRMRRDTFEFLINLLGPELQKQSVRYGRNPISVEKQLLLSIWTMSTPDSYRSVCDRFNVGKATGWRTLVCDHKLKFIHAYCGEAGSVHDARVFRLSNLQNYWTPEFFPNDSHLLGDKAYSIQPCVMVPYRNNDIPILVNHQIPPFDIDVEANNDMKIAGMEKREQLKNFLNNL</sequence>
<comment type="caution">
    <text evidence="4">The sequence shown here is derived from an EMBL/GenBank/DDBJ whole genome shotgun (WGS) entry which is preliminary data.</text>
</comment>
<protein>
    <recommendedName>
        <fullName evidence="3">DDE Tnp4 domain-containing protein</fullName>
    </recommendedName>
</protein>
<dbReference type="EMBL" id="JAHXZJ010000374">
    <property type="protein sequence ID" value="KAH0561129.1"/>
    <property type="molecule type" value="Genomic_DNA"/>
</dbReference>
<keyword evidence="2" id="KW-0479">Metal-binding</keyword>
<dbReference type="Proteomes" id="UP000826195">
    <property type="component" value="Unassembled WGS sequence"/>
</dbReference>
<dbReference type="Pfam" id="PF13359">
    <property type="entry name" value="DDE_Tnp_4"/>
    <property type="match status" value="1"/>
</dbReference>
<keyword evidence="5" id="KW-1185">Reference proteome</keyword>
<gene>
    <name evidence="4" type="ORF">KQX54_013475</name>
</gene>